<name>A0A5R9IJN4_9GAMM</name>
<feature type="transmembrane region" description="Helical" evidence="1">
    <location>
        <begin position="403"/>
        <end position="422"/>
    </location>
</feature>
<dbReference type="Proteomes" id="UP000307790">
    <property type="component" value="Unassembled WGS sequence"/>
</dbReference>
<keyword evidence="1" id="KW-1133">Transmembrane helix</keyword>
<evidence type="ECO:0000313" key="2">
    <source>
        <dbReference type="EMBL" id="TLU65735.1"/>
    </source>
</evidence>
<evidence type="ECO:0000256" key="1">
    <source>
        <dbReference type="SAM" id="Phobius"/>
    </source>
</evidence>
<feature type="transmembrane region" description="Helical" evidence="1">
    <location>
        <begin position="164"/>
        <end position="186"/>
    </location>
</feature>
<keyword evidence="1" id="KW-0812">Transmembrane</keyword>
<comment type="caution">
    <text evidence="2">The sequence shown here is derived from an EMBL/GenBank/DDBJ whole genome shotgun (WGS) entry which is preliminary data.</text>
</comment>
<feature type="transmembrane region" description="Helical" evidence="1">
    <location>
        <begin position="339"/>
        <end position="359"/>
    </location>
</feature>
<reference evidence="2 3" key="1">
    <citation type="submission" date="2019-05" db="EMBL/GenBank/DDBJ databases">
        <title>Genome sequences of Thalassotalea litorea 1K03283.</title>
        <authorList>
            <person name="Zhang D."/>
        </authorList>
    </citation>
    <scope>NUCLEOTIDE SEQUENCE [LARGE SCALE GENOMIC DNA]</scope>
    <source>
        <strain evidence="2 3">MCCC 1K03283</strain>
    </source>
</reference>
<dbReference type="Gene3D" id="1.10.4160.10">
    <property type="entry name" value="Hydantoin permease"/>
    <property type="match status" value="1"/>
</dbReference>
<keyword evidence="1" id="KW-0472">Membrane</keyword>
<accession>A0A5R9IJN4</accession>
<feature type="transmembrane region" description="Helical" evidence="1">
    <location>
        <begin position="98"/>
        <end position="119"/>
    </location>
</feature>
<dbReference type="OrthoDB" id="9770247at2"/>
<feature type="transmembrane region" description="Helical" evidence="1">
    <location>
        <begin position="527"/>
        <end position="547"/>
    </location>
</feature>
<dbReference type="GO" id="GO:0015209">
    <property type="term" value="F:cytosine transmembrane transporter activity"/>
    <property type="evidence" value="ECO:0007669"/>
    <property type="project" value="InterPro"/>
</dbReference>
<feature type="transmembrane region" description="Helical" evidence="1">
    <location>
        <begin position="502"/>
        <end position="521"/>
    </location>
</feature>
<dbReference type="PANTHER" id="PTHR30569">
    <property type="entry name" value="CYTOSINE TRANSPORTER CODB"/>
    <property type="match status" value="1"/>
</dbReference>
<feature type="transmembrane region" description="Helical" evidence="1">
    <location>
        <begin position="428"/>
        <end position="448"/>
    </location>
</feature>
<protein>
    <submittedName>
        <fullName evidence="2">Nucleoside transporter</fullName>
    </submittedName>
</protein>
<feature type="transmembrane region" description="Helical" evidence="1">
    <location>
        <begin position="139"/>
        <end position="157"/>
    </location>
</feature>
<organism evidence="2 3">
    <name type="scientific">Thalassotalea litorea</name>
    <dbReference type="NCBI Taxonomy" id="2020715"/>
    <lineage>
        <taxon>Bacteria</taxon>
        <taxon>Pseudomonadati</taxon>
        <taxon>Pseudomonadota</taxon>
        <taxon>Gammaproteobacteria</taxon>
        <taxon>Alteromonadales</taxon>
        <taxon>Colwelliaceae</taxon>
        <taxon>Thalassotalea</taxon>
    </lineage>
</organism>
<feature type="transmembrane region" description="Helical" evidence="1">
    <location>
        <begin position="221"/>
        <end position="237"/>
    </location>
</feature>
<feature type="transmembrane region" description="Helical" evidence="1">
    <location>
        <begin position="297"/>
        <end position="318"/>
    </location>
</feature>
<feature type="transmembrane region" description="Helical" evidence="1">
    <location>
        <begin position="365"/>
        <end position="382"/>
    </location>
</feature>
<feature type="transmembrane region" description="Helical" evidence="1">
    <location>
        <begin position="53"/>
        <end position="77"/>
    </location>
</feature>
<dbReference type="InterPro" id="IPR030191">
    <property type="entry name" value="CodB"/>
</dbReference>
<dbReference type="PANTHER" id="PTHR30569:SF0">
    <property type="entry name" value="CYTOSINE PERMEASE"/>
    <property type="match status" value="1"/>
</dbReference>
<evidence type="ECO:0000313" key="3">
    <source>
        <dbReference type="Proteomes" id="UP000307790"/>
    </source>
</evidence>
<dbReference type="EMBL" id="VCBC01000006">
    <property type="protein sequence ID" value="TLU65735.1"/>
    <property type="molecule type" value="Genomic_DNA"/>
</dbReference>
<dbReference type="AlphaFoldDB" id="A0A5R9IJN4"/>
<keyword evidence="3" id="KW-1185">Reference proteome</keyword>
<dbReference type="GO" id="GO:0005886">
    <property type="term" value="C:plasma membrane"/>
    <property type="evidence" value="ECO:0007669"/>
    <property type="project" value="TreeGrafter"/>
</dbReference>
<dbReference type="RefSeq" id="WP_138319396.1">
    <property type="nucleotide sequence ID" value="NZ_VCBC01000006.1"/>
</dbReference>
<gene>
    <name evidence="2" type="ORF">FE810_07390</name>
</gene>
<feature type="transmembrane region" description="Helical" evidence="1">
    <location>
        <begin position="258"/>
        <end position="285"/>
    </location>
</feature>
<proteinExistence type="predicted"/>
<sequence length="570" mass="61087">MSTAEEFETQPITPDKLQGGKTFAASYAGEHVAGTEFVIGALFVSWGVGAIDVLLGLLLGNLLAVLTWGLVTAPIATDTRLTLYAYLEKIAGPGTIKLYSVVNGILFCVLAGAMITVSASAVRILFGIPDQVGYFPTDLRFVLVVLGVGAVVVYMAVKGFEKLAAFAEVCAPWMILMFLVGAFVMLPTTVAATASVDSINSFSDFLTVASESIWKDTDGDIGIWHVVAFAWVANLAMHGSLGDMTLLRFAKKAKYGYFSALGMFIGHYMAWICAGIMGAGAAILLKTSITAIDPGSVAYQALGATGILAVIIAGWTTSNPTIYRAGLAFSSLNHAWGRTRVTIVVGIITTIIACSPFVFSGLLGFVGYMGLLLAPVGAIIVAEHWLFPKMGLTRYWSSYKGNTTNLAAVITWVVSMVAGIAVEQTGLLHLFFILIPLWIFSTVLYLGLASAMGAKETYPEARVAEQAELERKEKESAYLSSPVSAQNVAKNKQSSLVKFAKYLAWAALASCVYLGVMSYVNQDIETIRTWLIAPTLIYFITATYAYLAQSKQQQETVHSDCEATIKPALK</sequence>